<reference evidence="3 4" key="1">
    <citation type="submission" date="2018-03" db="EMBL/GenBank/DDBJ databases">
        <title>Genome sequencing of Weissella confusa isolates.</title>
        <authorList>
            <person name="Kajala I."/>
            <person name="Baruah R."/>
            <person name="Bergsveinson J."/>
            <person name="Juvonen R."/>
            <person name="Ziola B."/>
        </authorList>
    </citation>
    <scope>NUCLEOTIDE SEQUENCE [LARGE SCALE GENOMIC DNA]</scope>
    <source>
        <strain evidence="3 4">VTT E-062653</strain>
    </source>
</reference>
<dbReference type="RefSeq" id="WP_135519784.1">
    <property type="nucleotide sequence ID" value="NZ_PVSN01000046.1"/>
</dbReference>
<dbReference type="GO" id="GO:0016747">
    <property type="term" value="F:acyltransferase activity, transferring groups other than amino-acyl groups"/>
    <property type="evidence" value="ECO:0007669"/>
    <property type="project" value="InterPro"/>
</dbReference>
<evidence type="ECO:0000313" key="3">
    <source>
        <dbReference type="EMBL" id="TGE71985.1"/>
    </source>
</evidence>
<evidence type="ECO:0000256" key="1">
    <source>
        <dbReference type="SAM" id="Phobius"/>
    </source>
</evidence>
<accession>A0A4Z0S2C3</accession>
<dbReference type="AlphaFoldDB" id="A0A4Z0S2C3"/>
<proteinExistence type="predicted"/>
<dbReference type="InterPro" id="IPR002656">
    <property type="entry name" value="Acyl_transf_3_dom"/>
</dbReference>
<dbReference type="OrthoDB" id="9816377at2"/>
<comment type="caution">
    <text evidence="3">The sequence shown here is derived from an EMBL/GenBank/DDBJ whole genome shotgun (WGS) entry which is preliminary data.</text>
</comment>
<feature type="transmembrane region" description="Helical" evidence="1">
    <location>
        <begin position="300"/>
        <end position="321"/>
    </location>
</feature>
<keyword evidence="1" id="KW-0812">Transmembrane</keyword>
<gene>
    <name evidence="3" type="ORF">C6P11_06885</name>
</gene>
<evidence type="ECO:0000313" key="4">
    <source>
        <dbReference type="Proteomes" id="UP000297646"/>
    </source>
</evidence>
<feature type="transmembrane region" description="Helical" evidence="1">
    <location>
        <begin position="80"/>
        <end position="100"/>
    </location>
</feature>
<protein>
    <recommendedName>
        <fullName evidence="2">Acyltransferase 3 domain-containing protein</fullName>
    </recommendedName>
</protein>
<feature type="transmembrane region" description="Helical" evidence="1">
    <location>
        <begin position="263"/>
        <end position="280"/>
    </location>
</feature>
<dbReference type="Pfam" id="PF01757">
    <property type="entry name" value="Acyl_transf_3"/>
    <property type="match status" value="1"/>
</dbReference>
<organism evidence="3 4">
    <name type="scientific">Weissella confusa</name>
    <name type="common">Lactobacillus confusus</name>
    <dbReference type="NCBI Taxonomy" id="1583"/>
    <lineage>
        <taxon>Bacteria</taxon>
        <taxon>Bacillati</taxon>
        <taxon>Bacillota</taxon>
        <taxon>Bacilli</taxon>
        <taxon>Lactobacillales</taxon>
        <taxon>Lactobacillaceae</taxon>
        <taxon>Weissella</taxon>
    </lineage>
</organism>
<keyword evidence="1" id="KW-0472">Membrane</keyword>
<feature type="transmembrane region" description="Helical" evidence="1">
    <location>
        <begin position="147"/>
        <end position="165"/>
    </location>
</feature>
<dbReference type="EMBL" id="PVSN01000046">
    <property type="protein sequence ID" value="TGE71985.1"/>
    <property type="molecule type" value="Genomic_DNA"/>
</dbReference>
<feature type="transmembrane region" description="Helical" evidence="1">
    <location>
        <begin position="120"/>
        <end position="140"/>
    </location>
</feature>
<feature type="transmembrane region" description="Helical" evidence="1">
    <location>
        <begin position="194"/>
        <end position="216"/>
    </location>
</feature>
<keyword evidence="1" id="KW-1133">Transmembrane helix</keyword>
<name>A0A4Z0S2C3_WEICO</name>
<dbReference type="Proteomes" id="UP000297646">
    <property type="component" value="Unassembled WGS sequence"/>
</dbReference>
<feature type="domain" description="Acyltransferase 3" evidence="2">
    <location>
        <begin position="8"/>
        <end position="315"/>
    </location>
</feature>
<feature type="transmembrane region" description="Helical" evidence="1">
    <location>
        <begin position="228"/>
        <end position="251"/>
    </location>
</feature>
<sequence length="351" mass="39682">MKKVRDSNFELLRIVAMIMIIGCHFVTYTQWHFPPGYSGETKLALQMLRLGGKTGVILFVLITGYFNVKSTFKINKIVPIFTQVFFWSVLMSAIAHFYIGVDLNAISKMKTFLPILFQNYWFPTDYVLLLLVSPMLNMVLHKLTTKSSLIVIALSIVFVGLPLITRDATNPLIGMGVAYYVGGWIRLSEFRIRTLTGIVALFGLLVMDTIITAGLLKLGMFNQTAQSIQLSFVTGFNVFAFAMAIGIFLIFKNVTFKNTSINFVGGTMFGVYLLHDNGLTRIFMWNELFDAGKFVSLEDLLIRLVLSIFAIMTVGITVDGIRQIIFRACKIDEIVSKLLNQLFRMQRHSVR</sequence>
<evidence type="ECO:0000259" key="2">
    <source>
        <dbReference type="Pfam" id="PF01757"/>
    </source>
</evidence>
<feature type="transmembrane region" description="Helical" evidence="1">
    <location>
        <begin position="51"/>
        <end position="68"/>
    </location>
</feature>
<feature type="transmembrane region" description="Helical" evidence="1">
    <location>
        <begin position="12"/>
        <end position="31"/>
    </location>
</feature>
<feature type="transmembrane region" description="Helical" evidence="1">
    <location>
        <begin position="171"/>
        <end position="187"/>
    </location>
</feature>